<name>A0A9W4XKX1_9PLEO</name>
<feature type="region of interest" description="Disordered" evidence="1">
    <location>
        <begin position="18"/>
        <end position="57"/>
    </location>
</feature>
<feature type="region of interest" description="Disordered" evidence="1">
    <location>
        <begin position="91"/>
        <end position="118"/>
    </location>
</feature>
<proteinExistence type="predicted"/>
<reference evidence="2" key="1">
    <citation type="submission" date="2023-01" db="EMBL/GenBank/DDBJ databases">
        <authorList>
            <person name="Van Ghelder C."/>
            <person name="Rancurel C."/>
        </authorList>
    </citation>
    <scope>NUCLEOTIDE SEQUENCE</scope>
    <source>
        <strain evidence="2">CNCM I-4278</strain>
    </source>
</reference>
<organism evidence="2 3">
    <name type="scientific">Periconia digitata</name>
    <dbReference type="NCBI Taxonomy" id="1303443"/>
    <lineage>
        <taxon>Eukaryota</taxon>
        <taxon>Fungi</taxon>
        <taxon>Dikarya</taxon>
        <taxon>Ascomycota</taxon>
        <taxon>Pezizomycotina</taxon>
        <taxon>Dothideomycetes</taxon>
        <taxon>Pleosporomycetidae</taxon>
        <taxon>Pleosporales</taxon>
        <taxon>Massarineae</taxon>
        <taxon>Periconiaceae</taxon>
        <taxon>Periconia</taxon>
    </lineage>
</organism>
<protein>
    <submittedName>
        <fullName evidence="2">Uncharacterized protein</fullName>
    </submittedName>
</protein>
<accession>A0A9W4XKX1</accession>
<dbReference type="OrthoDB" id="5286775at2759"/>
<sequence>MVTLREVTGRVWDFISPRKTQKRRDKPFKTPSAVRPRVPSEPAEGAKITQWNSQITTPSPSGVIDPVMLPPSPPISVQPATSIEAVMEYESNDDVLSSVEESPTGDSNEHGWDANEDTVLADDSAFLEQRRKTDKEQERLRQEVQGRELREAGWPEDAVFLFQKLHMRGLEPLMPYEWAKDFVSLPWDLFTSNDNRAFIKADGGSDFRAQHALEELFNVGGFARDAITTKALIRTPEFHIATAIQKYSLWALKDVGMDRTWKDISLFRVVISNKNTVPAVSEHKMIKKLAKLYARWRDALYTHIMNSGSGSEYTPVPDEPPTIYGVIASYTVMAFVSYVPPTQSKNEKATLRTIAIFNFGEEGYDVWNSLAIAIFVIHCRNRMKQLRDFLPEPLPTIEEDPDL</sequence>
<evidence type="ECO:0000313" key="2">
    <source>
        <dbReference type="EMBL" id="CAI6274884.1"/>
    </source>
</evidence>
<comment type="caution">
    <text evidence="2">The sequence shown here is derived from an EMBL/GenBank/DDBJ whole genome shotgun (WGS) entry which is preliminary data.</text>
</comment>
<evidence type="ECO:0000313" key="3">
    <source>
        <dbReference type="Proteomes" id="UP001152607"/>
    </source>
</evidence>
<dbReference type="AlphaFoldDB" id="A0A9W4XKX1"/>
<dbReference type="EMBL" id="CAOQHR010000001">
    <property type="protein sequence ID" value="CAI6274884.1"/>
    <property type="molecule type" value="Genomic_DNA"/>
</dbReference>
<evidence type="ECO:0000256" key="1">
    <source>
        <dbReference type="SAM" id="MobiDB-lite"/>
    </source>
</evidence>
<keyword evidence="3" id="KW-1185">Reference proteome</keyword>
<dbReference type="Proteomes" id="UP001152607">
    <property type="component" value="Unassembled WGS sequence"/>
</dbReference>
<gene>
    <name evidence="2" type="ORF">PDIGIT_LOCUS1874</name>
</gene>